<sequence>MTKQEKVRAATPKLLEATKKMLALIDNAEWTQAERLACIN</sequence>
<organism evidence="1">
    <name type="scientific">marine sediment metagenome</name>
    <dbReference type="NCBI Taxonomy" id="412755"/>
    <lineage>
        <taxon>unclassified sequences</taxon>
        <taxon>metagenomes</taxon>
        <taxon>ecological metagenomes</taxon>
    </lineage>
</organism>
<protein>
    <submittedName>
        <fullName evidence="1">Uncharacterized protein</fullName>
    </submittedName>
</protein>
<reference evidence="1" key="1">
    <citation type="journal article" date="2015" name="Nature">
        <title>Complex archaea that bridge the gap between prokaryotes and eukaryotes.</title>
        <authorList>
            <person name="Spang A."/>
            <person name="Saw J.H."/>
            <person name="Jorgensen S.L."/>
            <person name="Zaremba-Niedzwiedzka K."/>
            <person name="Martijn J."/>
            <person name="Lind A.E."/>
            <person name="van Eijk R."/>
            <person name="Schleper C."/>
            <person name="Guy L."/>
            <person name="Ettema T.J."/>
        </authorList>
    </citation>
    <scope>NUCLEOTIDE SEQUENCE</scope>
</reference>
<proteinExistence type="predicted"/>
<accession>A0A0F9CT94</accession>
<gene>
    <name evidence="1" type="ORF">LCGC14_2571460</name>
</gene>
<name>A0A0F9CT94_9ZZZZ</name>
<dbReference type="EMBL" id="LAZR01042704">
    <property type="protein sequence ID" value="KKL08876.1"/>
    <property type="molecule type" value="Genomic_DNA"/>
</dbReference>
<dbReference type="AlphaFoldDB" id="A0A0F9CT94"/>
<evidence type="ECO:0000313" key="1">
    <source>
        <dbReference type="EMBL" id="KKL08876.1"/>
    </source>
</evidence>
<comment type="caution">
    <text evidence="1">The sequence shown here is derived from an EMBL/GenBank/DDBJ whole genome shotgun (WGS) entry which is preliminary data.</text>
</comment>